<accession>K1QW08</accession>
<dbReference type="AlphaFoldDB" id="K1QW08"/>
<evidence type="ECO:0000313" key="1">
    <source>
        <dbReference type="EMBL" id="EKC41047.1"/>
    </source>
</evidence>
<dbReference type="InParanoid" id="K1QW08"/>
<reference evidence="1" key="1">
    <citation type="journal article" date="2012" name="Nature">
        <title>The oyster genome reveals stress adaptation and complexity of shell formation.</title>
        <authorList>
            <person name="Zhang G."/>
            <person name="Fang X."/>
            <person name="Guo X."/>
            <person name="Li L."/>
            <person name="Luo R."/>
            <person name="Xu F."/>
            <person name="Yang P."/>
            <person name="Zhang L."/>
            <person name="Wang X."/>
            <person name="Qi H."/>
            <person name="Xiong Z."/>
            <person name="Que H."/>
            <person name="Xie Y."/>
            <person name="Holland P.W."/>
            <person name="Paps J."/>
            <person name="Zhu Y."/>
            <person name="Wu F."/>
            <person name="Chen Y."/>
            <person name="Wang J."/>
            <person name="Peng C."/>
            <person name="Meng J."/>
            <person name="Yang L."/>
            <person name="Liu J."/>
            <person name="Wen B."/>
            <person name="Zhang N."/>
            <person name="Huang Z."/>
            <person name="Zhu Q."/>
            <person name="Feng Y."/>
            <person name="Mount A."/>
            <person name="Hedgecock D."/>
            <person name="Xu Z."/>
            <person name="Liu Y."/>
            <person name="Domazet-Loso T."/>
            <person name="Du Y."/>
            <person name="Sun X."/>
            <person name="Zhang S."/>
            <person name="Liu B."/>
            <person name="Cheng P."/>
            <person name="Jiang X."/>
            <person name="Li J."/>
            <person name="Fan D."/>
            <person name="Wang W."/>
            <person name="Fu W."/>
            <person name="Wang T."/>
            <person name="Wang B."/>
            <person name="Zhang J."/>
            <person name="Peng Z."/>
            <person name="Li Y."/>
            <person name="Li N."/>
            <person name="Wang J."/>
            <person name="Chen M."/>
            <person name="He Y."/>
            <person name="Tan F."/>
            <person name="Song X."/>
            <person name="Zheng Q."/>
            <person name="Huang R."/>
            <person name="Yang H."/>
            <person name="Du X."/>
            <person name="Chen L."/>
            <person name="Yang M."/>
            <person name="Gaffney P.M."/>
            <person name="Wang S."/>
            <person name="Luo L."/>
            <person name="She Z."/>
            <person name="Ming Y."/>
            <person name="Huang W."/>
            <person name="Zhang S."/>
            <person name="Huang B."/>
            <person name="Zhang Y."/>
            <person name="Qu T."/>
            <person name="Ni P."/>
            <person name="Miao G."/>
            <person name="Wang J."/>
            <person name="Wang Q."/>
            <person name="Steinberg C.E."/>
            <person name="Wang H."/>
            <person name="Li N."/>
            <person name="Qian L."/>
            <person name="Zhang G."/>
            <person name="Li Y."/>
            <person name="Yang H."/>
            <person name="Liu X."/>
            <person name="Wang J."/>
            <person name="Yin Y."/>
            <person name="Wang J."/>
        </authorList>
    </citation>
    <scope>NUCLEOTIDE SEQUENCE [LARGE SCALE GENOMIC DNA]</scope>
    <source>
        <strain evidence="1">05x7-T-G4-1.051#20</strain>
    </source>
</reference>
<dbReference type="HOGENOM" id="CLU_2471240_0_0_1"/>
<dbReference type="EMBL" id="JH817887">
    <property type="protein sequence ID" value="EKC41047.1"/>
    <property type="molecule type" value="Genomic_DNA"/>
</dbReference>
<gene>
    <name evidence="1" type="ORF">CGI_10024886</name>
</gene>
<name>K1QW08_MAGGI</name>
<organism evidence="1">
    <name type="scientific">Magallana gigas</name>
    <name type="common">Pacific oyster</name>
    <name type="synonym">Crassostrea gigas</name>
    <dbReference type="NCBI Taxonomy" id="29159"/>
    <lineage>
        <taxon>Eukaryota</taxon>
        <taxon>Metazoa</taxon>
        <taxon>Spiralia</taxon>
        <taxon>Lophotrochozoa</taxon>
        <taxon>Mollusca</taxon>
        <taxon>Bivalvia</taxon>
        <taxon>Autobranchia</taxon>
        <taxon>Pteriomorphia</taxon>
        <taxon>Ostreida</taxon>
        <taxon>Ostreoidea</taxon>
        <taxon>Ostreidae</taxon>
        <taxon>Magallana</taxon>
    </lineage>
</organism>
<protein>
    <submittedName>
        <fullName evidence="1">Uncharacterized protein</fullName>
    </submittedName>
</protein>
<proteinExistence type="predicted"/>
<sequence length="88" mass="10060">MLSEISLRHSNFLFRLYATYSRKERGKRISSGEILINNGGEKQARVFEHYGVTWKETKSSSANEITFLPVSCLLVDIRPSSERLEGHS</sequence>